<accession>A0A644X7Y1</accession>
<organism evidence="1">
    <name type="scientific">bioreactor metagenome</name>
    <dbReference type="NCBI Taxonomy" id="1076179"/>
    <lineage>
        <taxon>unclassified sequences</taxon>
        <taxon>metagenomes</taxon>
        <taxon>ecological metagenomes</taxon>
    </lineage>
</organism>
<dbReference type="AlphaFoldDB" id="A0A644X7Y1"/>
<proteinExistence type="predicted"/>
<name>A0A644X7Y1_9ZZZZ</name>
<comment type="caution">
    <text evidence="1">The sequence shown here is derived from an EMBL/GenBank/DDBJ whole genome shotgun (WGS) entry which is preliminary data.</text>
</comment>
<evidence type="ECO:0000313" key="1">
    <source>
        <dbReference type="EMBL" id="MPM11918.1"/>
    </source>
</evidence>
<gene>
    <name evidence="1" type="ORF">SDC9_58269</name>
</gene>
<dbReference type="EMBL" id="VSSQ01001897">
    <property type="protein sequence ID" value="MPM11918.1"/>
    <property type="molecule type" value="Genomic_DNA"/>
</dbReference>
<protein>
    <submittedName>
        <fullName evidence="1">Uncharacterized protein</fullName>
    </submittedName>
</protein>
<reference evidence="1" key="1">
    <citation type="submission" date="2019-08" db="EMBL/GenBank/DDBJ databases">
        <authorList>
            <person name="Kucharzyk K."/>
            <person name="Murdoch R.W."/>
            <person name="Higgins S."/>
            <person name="Loffler F."/>
        </authorList>
    </citation>
    <scope>NUCLEOTIDE SEQUENCE</scope>
</reference>
<sequence>MPVPIEGSVERVGCADRRPLFARKTDIRSQLITSRTIAACSVIDQFGEISKLPGSRDLIRIACCSRAPGKSLRIILPVFYKFRISAGTLRPNGKILRVSAQQAPSVQCVDQRFGRR</sequence>